<dbReference type="GO" id="GO:0036503">
    <property type="term" value="P:ERAD pathway"/>
    <property type="evidence" value="ECO:0007669"/>
    <property type="project" value="TreeGrafter"/>
</dbReference>
<evidence type="ECO:0000313" key="14">
    <source>
        <dbReference type="Proteomes" id="UP001652620"/>
    </source>
</evidence>
<dbReference type="InterPro" id="IPR029071">
    <property type="entry name" value="Ubiquitin-like_domsf"/>
</dbReference>
<dbReference type="GO" id="GO:0031593">
    <property type="term" value="F:polyubiquitin modification-dependent protein binding"/>
    <property type="evidence" value="ECO:0007669"/>
    <property type="project" value="TreeGrafter"/>
</dbReference>
<dbReference type="SUPFAM" id="SSF54236">
    <property type="entry name" value="Ubiquitin-like"/>
    <property type="match status" value="1"/>
</dbReference>
<evidence type="ECO:0000256" key="10">
    <source>
        <dbReference type="ARBA" id="ARBA00023242"/>
    </source>
</evidence>
<name>A0A8N4L3B8_BACDO</name>
<evidence type="ECO:0000313" key="15">
    <source>
        <dbReference type="RefSeq" id="XP_029408296.2"/>
    </source>
</evidence>
<feature type="compositionally biased region" description="Low complexity" evidence="12">
    <location>
        <begin position="493"/>
        <end position="510"/>
    </location>
</feature>
<evidence type="ECO:0000256" key="12">
    <source>
        <dbReference type="SAM" id="MobiDB-lite"/>
    </source>
</evidence>
<dbReference type="RefSeq" id="XP_029408297.2">
    <property type="nucleotide sequence ID" value="XM_029552437.2"/>
</dbReference>
<evidence type="ECO:0000256" key="7">
    <source>
        <dbReference type="ARBA" id="ARBA00022703"/>
    </source>
</evidence>
<feature type="compositionally biased region" description="Polar residues" evidence="12">
    <location>
        <begin position="538"/>
        <end position="552"/>
    </location>
</feature>
<evidence type="ECO:0000256" key="11">
    <source>
        <dbReference type="ARBA" id="ARBA00030033"/>
    </source>
</evidence>
<feature type="region of interest" description="Disordered" evidence="12">
    <location>
        <begin position="71"/>
        <end position="106"/>
    </location>
</feature>
<evidence type="ECO:0000259" key="13">
    <source>
        <dbReference type="PROSITE" id="PS50053"/>
    </source>
</evidence>
<evidence type="ECO:0000256" key="1">
    <source>
        <dbReference type="ARBA" id="ARBA00004123"/>
    </source>
</evidence>
<dbReference type="GO" id="GO:0005634">
    <property type="term" value="C:nucleus"/>
    <property type="evidence" value="ECO:0007669"/>
    <property type="project" value="UniProtKB-SubCell"/>
</dbReference>
<feature type="region of interest" description="Disordered" evidence="12">
    <location>
        <begin position="948"/>
        <end position="982"/>
    </location>
</feature>
<evidence type="ECO:0000256" key="8">
    <source>
        <dbReference type="ARBA" id="ARBA00022853"/>
    </source>
</evidence>
<evidence type="ECO:0000256" key="6">
    <source>
        <dbReference type="ARBA" id="ARBA00022525"/>
    </source>
</evidence>
<dbReference type="Gene3D" id="3.10.20.90">
    <property type="entry name" value="Phosphatidylinositol 3-kinase Catalytic Subunit, Chain A, domain 1"/>
    <property type="match status" value="1"/>
</dbReference>
<proteinExistence type="predicted"/>
<dbReference type="Proteomes" id="UP001652620">
    <property type="component" value="Chromosome 5"/>
</dbReference>
<feature type="compositionally biased region" description="Low complexity" evidence="12">
    <location>
        <begin position="953"/>
        <end position="980"/>
    </location>
</feature>
<dbReference type="GO" id="GO:0006915">
    <property type="term" value="P:apoptotic process"/>
    <property type="evidence" value="ECO:0007669"/>
    <property type="project" value="UniProtKB-KW"/>
</dbReference>
<feature type="compositionally biased region" description="Low complexity" evidence="12">
    <location>
        <begin position="727"/>
        <end position="771"/>
    </location>
</feature>
<feature type="region of interest" description="Disordered" evidence="12">
    <location>
        <begin position="850"/>
        <end position="881"/>
    </location>
</feature>
<keyword evidence="9" id="KW-0143">Chaperone</keyword>
<keyword evidence="8" id="KW-0156">Chromatin regulator</keyword>
<feature type="compositionally biased region" description="Low complexity" evidence="12">
    <location>
        <begin position="855"/>
        <end position="881"/>
    </location>
</feature>
<reference evidence="15 16" key="1">
    <citation type="submission" date="2025-05" db="UniProtKB">
        <authorList>
            <consortium name="RefSeq"/>
        </authorList>
    </citation>
    <scope>IDENTIFICATION</scope>
    <source>
        <tissue evidence="15 16">Adult</tissue>
    </source>
</reference>
<feature type="compositionally biased region" description="Low complexity" evidence="12">
    <location>
        <begin position="801"/>
        <end position="817"/>
    </location>
</feature>
<feature type="compositionally biased region" description="Polar residues" evidence="12">
    <location>
        <begin position="909"/>
        <end position="925"/>
    </location>
</feature>
<dbReference type="SMART" id="SM00213">
    <property type="entry name" value="UBQ"/>
    <property type="match status" value="1"/>
</dbReference>
<feature type="compositionally biased region" description="Low complexity" evidence="12">
    <location>
        <begin position="81"/>
        <end position="92"/>
    </location>
</feature>
<feature type="region of interest" description="Disordered" evidence="12">
    <location>
        <begin position="302"/>
        <end position="351"/>
    </location>
</feature>
<feature type="region of interest" description="Disordered" evidence="12">
    <location>
        <begin position="801"/>
        <end position="820"/>
    </location>
</feature>
<evidence type="ECO:0000256" key="2">
    <source>
        <dbReference type="ARBA" id="ARBA00004514"/>
    </source>
</evidence>
<feature type="region of interest" description="Disordered" evidence="12">
    <location>
        <begin position="536"/>
        <end position="641"/>
    </location>
</feature>
<keyword evidence="5" id="KW-0963">Cytoplasm</keyword>
<keyword evidence="4" id="KW-0813">Transport</keyword>
<dbReference type="InterPro" id="IPR021925">
    <property type="entry name" value="BAG6"/>
</dbReference>
<dbReference type="InterPro" id="IPR000626">
    <property type="entry name" value="Ubiquitin-like_dom"/>
</dbReference>
<feature type="compositionally biased region" description="Polar residues" evidence="12">
    <location>
        <begin position="564"/>
        <end position="579"/>
    </location>
</feature>
<protein>
    <recommendedName>
        <fullName evidence="11">BCL2-associated athanogene 6</fullName>
    </recommendedName>
</protein>
<evidence type="ECO:0000256" key="4">
    <source>
        <dbReference type="ARBA" id="ARBA00022448"/>
    </source>
</evidence>
<dbReference type="PANTHER" id="PTHR15204">
    <property type="entry name" value="LARGE PROLINE-RICH PROTEIN BAG6"/>
    <property type="match status" value="1"/>
</dbReference>
<keyword evidence="10" id="KW-0539">Nucleus</keyword>
<evidence type="ECO:0000313" key="16">
    <source>
        <dbReference type="RefSeq" id="XP_029408297.2"/>
    </source>
</evidence>
<dbReference type="Pfam" id="PF12057">
    <property type="entry name" value="BAG6"/>
    <property type="match status" value="1"/>
</dbReference>
<accession>A0A8N4L3B8</accession>
<dbReference type="GO" id="GO:0051787">
    <property type="term" value="F:misfolded protein binding"/>
    <property type="evidence" value="ECO:0007669"/>
    <property type="project" value="TreeGrafter"/>
</dbReference>
<feature type="compositionally biased region" description="Low complexity" evidence="12">
    <location>
        <begin position="582"/>
        <end position="627"/>
    </location>
</feature>
<sequence>MLINLRVKTLDAQTHDFSIDNELTIREFKDKIAEKTNISADQQRIIYCGRVLADEKQLKEYDVDGKVVHVAERPPPSQRGPSTSNSSSNDTPTTRERTNNRGMRNSPLFRALDGMVVGTMAIPMNPVQNNGQQQVNPFAASSSFCMNRITVARHMLDCANNIAAYLEDPERGLNNTSLDILARGSWTMESTVVEVGFTAADLPQNQNIVEMVQDAVSAALRRNSNTNVTVVQLPTVFGSNEGEAATANGAEGVANMDATESTAAVDADVDADGDADAAAAVIIEDVIDDAYEGVAANLSLASDTTGTSSTNNTTSSTNTTSDASTTDISSASTTTGTNTEENPSRRRTNTRVLAEVVEQMRTVQTRLNPFIQQFYELLNNDPTYEEENTTDRDNAQRLYNRVSEALHYMSHAQHAISDLMLDVSQPAPRFLTCRPILVEQSGYVSSNNYLSAAAAAAAAAATGNNQQRPRSRTTFISPRRDHAVTITTLSPPTTASGNANSTASSNTAVTTEAGNNSGYVSSNNYLSAAAAAAANAATGNNQHRSRSRTTFISPRRDHAITILSPPTTASGNANSTAGGNTAVAAEAGSNSGGSSSAGSVGADGSADNNRNSNSTTASASGSGSGSSIDDPVDEPLTNPNATSTAAAANAATQSNDDSAIEIMLQPRRGLYFGNNPQVQMSRLIQAMVNSAPINTELHVQILPPTILSVPVNARGGNNGNGEQQQRATAATTADATATAAANNSNNNANANATGSSSGSGSSSGANANNNNSNNAAPAAGIVLNPNSGYRPVSASLAIGTLPTTSTQTRSTSRPQLQIGGLPANGWNGRFIPANMMSSFDRFLPCNSHHIREPENGNNSNAANASTPSNGNGNANANASMNNATPHIITTNTINPHSLRAFADLLPNVRSTPTVGGAPSGTTRTNAPPPPPPMRPANHFFSLRNLISGQNRNTPTAPAAPSTSGTAAAAAASSSASSSAANTDNYRQNLRTQLLNFVNQRIFGGGPINEETMSPAVNRAVDWFGESLELLPQYEKPEYDSRHSVVKLLRHMLPLFIEIVRDEQSNLAAFEQRIKRACEDFVKRLYSVLYVCVGRNNAQQYWVQLMRLLWVPTRSYFRGEALRFLSMYINTVNPSNTDTTDVQQYIVHRDVPSVAQTDAESFVTPPQPFNLQPLETDVEMVEVASTSEANPHSQFSIDIDDDDDDVELELAPAEPLPNVSAGSEPWHRNFPTDWLPIITRDLHTQSANPPNQTPFSDAYISGMSAKRRKMIQNNKPPTDINALVARSVRKAIQTVGPRASTTAAAESLTADEITEAIANDATVHTSFRDAVRTNVRERLQKDTNYKAEKFPHTAKFVNK</sequence>
<dbReference type="GO" id="GO:0071818">
    <property type="term" value="C:BAT3 complex"/>
    <property type="evidence" value="ECO:0007669"/>
    <property type="project" value="TreeGrafter"/>
</dbReference>
<comment type="subcellular location">
    <subcellularLocation>
        <location evidence="2">Cytoplasm</location>
        <location evidence="2">Cytosol</location>
    </subcellularLocation>
    <subcellularLocation>
        <location evidence="1">Nucleus</location>
    </subcellularLocation>
    <subcellularLocation>
        <location evidence="3">Secreted</location>
        <location evidence="3">Extracellular exosome</location>
    </subcellularLocation>
</comment>
<keyword evidence="6" id="KW-0964">Secreted</keyword>
<feature type="region of interest" description="Disordered" evidence="12">
    <location>
        <begin position="909"/>
        <end position="934"/>
    </location>
</feature>
<feature type="region of interest" description="Disordered" evidence="12">
    <location>
        <begin position="482"/>
        <end position="510"/>
    </location>
</feature>
<dbReference type="GeneID" id="105231449"/>
<feature type="region of interest" description="Disordered" evidence="12">
    <location>
        <begin position="713"/>
        <end position="771"/>
    </location>
</feature>
<feature type="compositionally biased region" description="Low complexity" evidence="12">
    <location>
        <begin position="302"/>
        <end position="337"/>
    </location>
</feature>
<evidence type="ECO:0000256" key="9">
    <source>
        <dbReference type="ARBA" id="ARBA00023186"/>
    </source>
</evidence>
<dbReference type="GO" id="GO:0006325">
    <property type="term" value="P:chromatin organization"/>
    <property type="evidence" value="ECO:0007669"/>
    <property type="project" value="UniProtKB-KW"/>
</dbReference>
<evidence type="ECO:0000256" key="5">
    <source>
        <dbReference type="ARBA" id="ARBA00022490"/>
    </source>
</evidence>
<dbReference type="PROSITE" id="PS50053">
    <property type="entry name" value="UBIQUITIN_2"/>
    <property type="match status" value="1"/>
</dbReference>
<organism evidence="14 16">
    <name type="scientific">Bactrocera dorsalis</name>
    <name type="common">Oriental fruit fly</name>
    <name type="synonym">Dacus dorsalis</name>
    <dbReference type="NCBI Taxonomy" id="27457"/>
    <lineage>
        <taxon>Eukaryota</taxon>
        <taxon>Metazoa</taxon>
        <taxon>Ecdysozoa</taxon>
        <taxon>Arthropoda</taxon>
        <taxon>Hexapoda</taxon>
        <taxon>Insecta</taxon>
        <taxon>Pterygota</taxon>
        <taxon>Neoptera</taxon>
        <taxon>Endopterygota</taxon>
        <taxon>Diptera</taxon>
        <taxon>Brachycera</taxon>
        <taxon>Muscomorpha</taxon>
        <taxon>Tephritoidea</taxon>
        <taxon>Tephritidae</taxon>
        <taxon>Bactrocera</taxon>
        <taxon>Bactrocera</taxon>
    </lineage>
</organism>
<dbReference type="Pfam" id="PF00240">
    <property type="entry name" value="ubiquitin"/>
    <property type="match status" value="1"/>
</dbReference>
<dbReference type="OrthoDB" id="1885901at2759"/>
<dbReference type="PANTHER" id="PTHR15204:SF0">
    <property type="entry name" value="LARGE PROLINE-RICH PROTEIN BAG6"/>
    <property type="match status" value="1"/>
</dbReference>
<evidence type="ECO:0000256" key="3">
    <source>
        <dbReference type="ARBA" id="ARBA00004550"/>
    </source>
</evidence>
<gene>
    <name evidence="15 16" type="primary">LOC105231449</name>
</gene>
<keyword evidence="7" id="KW-0053">Apoptosis</keyword>
<dbReference type="CDD" id="cd01809">
    <property type="entry name" value="Ubl_BAG6"/>
    <property type="match status" value="1"/>
</dbReference>
<dbReference type="RefSeq" id="XP_029408296.2">
    <property type="nucleotide sequence ID" value="XM_029552436.2"/>
</dbReference>
<feature type="domain" description="Ubiquitin-like" evidence="13">
    <location>
        <begin position="3"/>
        <end position="64"/>
    </location>
</feature>
<dbReference type="GO" id="GO:0005576">
    <property type="term" value="C:extracellular region"/>
    <property type="evidence" value="ECO:0007669"/>
    <property type="project" value="UniProtKB-SubCell"/>
</dbReference>
<keyword evidence="14" id="KW-1185">Reference proteome</keyword>